<proteinExistence type="predicted"/>
<dbReference type="PROSITE" id="PS51186">
    <property type="entry name" value="GNAT"/>
    <property type="match status" value="1"/>
</dbReference>
<dbReference type="InterPro" id="IPR050680">
    <property type="entry name" value="YpeA/RimI_acetyltransf"/>
</dbReference>
<feature type="domain" description="N-acetyltransferase" evidence="3">
    <location>
        <begin position="1"/>
        <end position="166"/>
    </location>
</feature>
<evidence type="ECO:0000313" key="5">
    <source>
        <dbReference type="Proteomes" id="UP001290455"/>
    </source>
</evidence>
<comment type="caution">
    <text evidence="4">The sequence shown here is derived from an EMBL/GenBank/DDBJ whole genome shotgun (WGS) entry which is preliminary data.</text>
</comment>
<organism evidence="4 5">
    <name type="scientific">Robertmurraya mangrovi</name>
    <dbReference type="NCBI Taxonomy" id="3098077"/>
    <lineage>
        <taxon>Bacteria</taxon>
        <taxon>Bacillati</taxon>
        <taxon>Bacillota</taxon>
        <taxon>Bacilli</taxon>
        <taxon>Bacillales</taxon>
        <taxon>Bacillaceae</taxon>
        <taxon>Robertmurraya</taxon>
    </lineage>
</organism>
<dbReference type="InterPro" id="IPR016181">
    <property type="entry name" value="Acyl_CoA_acyltransferase"/>
</dbReference>
<sequence length="166" mass="19092">MYIKRLQPEDGEYYRILRLEALRNNPEAFSSSFEEEKGNSVEFYQNRLKSTLSYTFGAYKENELIGVVSLVCEDKLKIRHRANIFAMYVSEEGRGKGVGRKLMSEAINQAKCIRNIEQLYLTVVSSNEPAKNLYASLGFEIIGEDKKALKVGNTYYDEDLMVLYLT</sequence>
<keyword evidence="2" id="KW-0012">Acyltransferase</keyword>
<protein>
    <submittedName>
        <fullName evidence="4">GNAT family N-acetyltransferase</fullName>
    </submittedName>
</protein>
<evidence type="ECO:0000256" key="1">
    <source>
        <dbReference type="ARBA" id="ARBA00022679"/>
    </source>
</evidence>
<dbReference type="InterPro" id="IPR000182">
    <property type="entry name" value="GNAT_dom"/>
</dbReference>
<dbReference type="Pfam" id="PF00583">
    <property type="entry name" value="Acetyltransf_1"/>
    <property type="match status" value="1"/>
</dbReference>
<reference evidence="4 5" key="1">
    <citation type="submission" date="2023-11" db="EMBL/GenBank/DDBJ databases">
        <title>Bacillus jintuensis, isolated from a mudflat on the Beibu Gulf coast.</title>
        <authorList>
            <person name="Li M."/>
        </authorList>
    </citation>
    <scope>NUCLEOTIDE SEQUENCE [LARGE SCALE GENOMIC DNA]</scope>
    <source>
        <strain evidence="4 5">31A1R</strain>
    </source>
</reference>
<dbReference type="CDD" id="cd04301">
    <property type="entry name" value="NAT_SF"/>
    <property type="match status" value="1"/>
</dbReference>
<evidence type="ECO:0000313" key="4">
    <source>
        <dbReference type="EMBL" id="MDZ5471539.1"/>
    </source>
</evidence>
<dbReference type="SUPFAM" id="SSF55729">
    <property type="entry name" value="Acyl-CoA N-acyltransferases (Nat)"/>
    <property type="match status" value="1"/>
</dbReference>
<dbReference type="Gene3D" id="3.40.630.30">
    <property type="match status" value="1"/>
</dbReference>
<dbReference type="EMBL" id="JAXOFX010000003">
    <property type="protein sequence ID" value="MDZ5471539.1"/>
    <property type="molecule type" value="Genomic_DNA"/>
</dbReference>
<evidence type="ECO:0000259" key="3">
    <source>
        <dbReference type="PROSITE" id="PS51186"/>
    </source>
</evidence>
<dbReference type="RefSeq" id="WP_322445830.1">
    <property type="nucleotide sequence ID" value="NZ_JAXOFX010000003.1"/>
</dbReference>
<gene>
    <name evidence="4" type="ORF">SM124_07240</name>
</gene>
<name>A0ABU5IWL2_9BACI</name>
<accession>A0ABU5IWL2</accession>
<keyword evidence="1" id="KW-0808">Transferase</keyword>
<dbReference type="PANTHER" id="PTHR43420">
    <property type="entry name" value="ACETYLTRANSFERASE"/>
    <property type="match status" value="1"/>
</dbReference>
<evidence type="ECO:0000256" key="2">
    <source>
        <dbReference type="ARBA" id="ARBA00023315"/>
    </source>
</evidence>
<keyword evidence="5" id="KW-1185">Reference proteome</keyword>
<dbReference type="Proteomes" id="UP001290455">
    <property type="component" value="Unassembled WGS sequence"/>
</dbReference>